<dbReference type="Proteomes" id="UP001500962">
    <property type="component" value="Unassembled WGS sequence"/>
</dbReference>
<reference evidence="3" key="1">
    <citation type="journal article" date="2014" name="Int. J. Syst. Evol. Microbiol.">
        <title>Complete genome sequence of Corynebacterium casei LMG S-19264T (=DSM 44701T), isolated from a smear-ripened cheese.</title>
        <authorList>
            <consortium name="US DOE Joint Genome Institute (JGI-PGF)"/>
            <person name="Walter F."/>
            <person name="Albersmeier A."/>
            <person name="Kalinowski J."/>
            <person name="Ruckert C."/>
        </authorList>
    </citation>
    <scope>NUCLEOTIDE SEQUENCE</scope>
    <source>
        <strain evidence="3">JCM 12289</strain>
    </source>
</reference>
<keyword evidence="3" id="KW-0808">Transferase</keyword>
<dbReference type="SUPFAM" id="SSF111331">
    <property type="entry name" value="NAD kinase/diacylglycerol kinase-like"/>
    <property type="match status" value="1"/>
</dbReference>
<dbReference type="InterPro" id="IPR005218">
    <property type="entry name" value="Diacylglycerol/lipid_kinase"/>
</dbReference>
<dbReference type="Gene3D" id="3.40.50.10330">
    <property type="entry name" value="Probable inorganic polyphosphate/atp-NAD kinase, domain 1"/>
    <property type="match status" value="1"/>
</dbReference>
<reference evidence="3" key="3">
    <citation type="submission" date="2023-12" db="EMBL/GenBank/DDBJ databases">
        <authorList>
            <person name="Sun Q."/>
            <person name="Inoue M."/>
        </authorList>
    </citation>
    <scope>NUCLEOTIDE SEQUENCE</scope>
    <source>
        <strain evidence="3">JCM 12289</strain>
    </source>
</reference>
<accession>A0AAV3SHH8</accession>
<dbReference type="SMART" id="SM00046">
    <property type="entry name" value="DAGKc"/>
    <property type="match status" value="1"/>
</dbReference>
<organism evidence="3 6">
    <name type="scientific">Halococcus dombrowskii</name>
    <dbReference type="NCBI Taxonomy" id="179637"/>
    <lineage>
        <taxon>Archaea</taxon>
        <taxon>Methanobacteriati</taxon>
        <taxon>Methanobacteriota</taxon>
        <taxon>Stenosarchaea group</taxon>
        <taxon>Halobacteria</taxon>
        <taxon>Halobacteriales</taxon>
        <taxon>Halococcaceae</taxon>
        <taxon>Halococcus</taxon>
    </lineage>
</organism>
<name>A0AAV3SHH8_HALDO</name>
<dbReference type="InterPro" id="IPR001206">
    <property type="entry name" value="Diacylglycerol_kinase_cat_dom"/>
</dbReference>
<gene>
    <name evidence="3" type="primary">yegS</name>
    <name evidence="3" type="ORF">GCM10008985_20830</name>
    <name evidence="4" type="ORF">MUK72_08225</name>
</gene>
<evidence type="ECO:0000313" key="3">
    <source>
        <dbReference type="EMBL" id="GAA0463845.1"/>
    </source>
</evidence>
<dbReference type="RefSeq" id="WP_244698748.1">
    <property type="nucleotide sequence ID" value="NZ_BAAADN010000030.1"/>
</dbReference>
<evidence type="ECO:0000259" key="2">
    <source>
        <dbReference type="PROSITE" id="PS50146"/>
    </source>
</evidence>
<evidence type="ECO:0000313" key="6">
    <source>
        <dbReference type="Proteomes" id="UP001500962"/>
    </source>
</evidence>
<dbReference type="PANTHER" id="PTHR12358">
    <property type="entry name" value="SPHINGOSINE KINASE"/>
    <property type="match status" value="1"/>
</dbReference>
<proteinExistence type="predicted"/>
<dbReference type="GeneID" id="71761827"/>
<dbReference type="Pfam" id="PF00781">
    <property type="entry name" value="DAGK_cat"/>
    <property type="match status" value="1"/>
</dbReference>
<feature type="region of interest" description="Disordered" evidence="1">
    <location>
        <begin position="1"/>
        <end position="28"/>
    </location>
</feature>
<dbReference type="NCBIfam" id="TIGR00147">
    <property type="entry name" value="YegS/Rv2252/BmrU family lipid kinase"/>
    <property type="match status" value="1"/>
</dbReference>
<dbReference type="PANTHER" id="PTHR12358:SF54">
    <property type="entry name" value="SPHINGOSINE KINASE RELATED PROTEIN"/>
    <property type="match status" value="1"/>
</dbReference>
<dbReference type="Gene3D" id="2.60.200.40">
    <property type="match status" value="1"/>
</dbReference>
<dbReference type="Proteomes" id="UP000830542">
    <property type="component" value="Chromosome"/>
</dbReference>
<dbReference type="KEGG" id="hdo:MUK72_08225"/>
<dbReference type="AlphaFoldDB" id="A0AAV3SHH8"/>
<reference evidence="4" key="2">
    <citation type="submission" date="2022-04" db="EMBL/GenBank/DDBJ databases">
        <title>Sequencing and genomic assembly of Halococcus dombrowskii.</title>
        <authorList>
            <person name="Lim S.W."/>
            <person name="MacLea K.S."/>
        </authorList>
    </citation>
    <scope>NUCLEOTIDE SEQUENCE</scope>
    <source>
        <strain evidence="4">H4</strain>
    </source>
</reference>
<keyword evidence="5" id="KW-1185">Reference proteome</keyword>
<dbReference type="InterPro" id="IPR017438">
    <property type="entry name" value="ATP-NAD_kinase_N"/>
</dbReference>
<keyword evidence="3" id="KW-0418">Kinase</keyword>
<evidence type="ECO:0000313" key="5">
    <source>
        <dbReference type="Proteomes" id="UP000830542"/>
    </source>
</evidence>
<dbReference type="EMBL" id="BAAADN010000030">
    <property type="protein sequence ID" value="GAA0463845.1"/>
    <property type="molecule type" value="Genomic_DNA"/>
</dbReference>
<dbReference type="InterPro" id="IPR050187">
    <property type="entry name" value="Lipid_Phosphate_FormReg"/>
</dbReference>
<dbReference type="EMBL" id="CP095005">
    <property type="protein sequence ID" value="UOO93957.1"/>
    <property type="molecule type" value="Genomic_DNA"/>
</dbReference>
<evidence type="ECO:0000313" key="4">
    <source>
        <dbReference type="EMBL" id="UOO93957.1"/>
    </source>
</evidence>
<dbReference type="GO" id="GO:0008654">
    <property type="term" value="P:phospholipid biosynthetic process"/>
    <property type="evidence" value="ECO:0007669"/>
    <property type="project" value="InterPro"/>
</dbReference>
<dbReference type="InterPro" id="IPR016064">
    <property type="entry name" value="NAD/diacylglycerol_kinase_sf"/>
</dbReference>
<evidence type="ECO:0000256" key="1">
    <source>
        <dbReference type="SAM" id="MobiDB-lite"/>
    </source>
</evidence>
<dbReference type="PROSITE" id="PS50146">
    <property type="entry name" value="DAGK"/>
    <property type="match status" value="1"/>
</dbReference>
<protein>
    <submittedName>
        <fullName evidence="3">Lipid kinase YegS</fullName>
    </submittedName>
    <submittedName>
        <fullName evidence="4">YegS/Rv2252/BmrU family lipid kinase</fullName>
    </submittedName>
</protein>
<feature type="domain" description="DAGKc" evidence="2">
    <location>
        <begin position="12"/>
        <end position="137"/>
    </location>
</feature>
<dbReference type="GO" id="GO:0016301">
    <property type="term" value="F:kinase activity"/>
    <property type="evidence" value="ECO:0007669"/>
    <property type="project" value="UniProtKB-KW"/>
</dbReference>
<dbReference type="GO" id="GO:0005524">
    <property type="term" value="F:ATP binding"/>
    <property type="evidence" value="ECO:0007669"/>
    <property type="project" value="InterPro"/>
</dbReference>
<sequence length="313" mass="32838">MTTAGSPIRSDGGTDTRELIYNPLSGSADHTDEIYDYADEYDFSVRETSESGDAIELARESDADYLGAAGGDGTVHEVVRGLHEADAFDSTVVGIVPTGTGNNFAGNIGVESIADGFEVLVDGETRTIDLGIANGHPFVNSAIAGLTANASSETTSEMKDSLGVLAYVVNTVRTATDFDGLPLSIETAAGDDAWSGDAAFVLVGNGRRFPVEGRTQADMEDGRFEITVIEDRPTGQLVGEATLRRLVGSDTANITRLESSSLSISVREGDPGTFSLDGEMLSARELDIDVDASALSIRVGDGYEPDPPAIDEQ</sequence>